<evidence type="ECO:0000259" key="3">
    <source>
        <dbReference type="Pfam" id="PF03061"/>
    </source>
</evidence>
<organism evidence="4 5">
    <name type="scientific">Planomicrobium soli</name>
    <dbReference type="NCBI Taxonomy" id="1176648"/>
    <lineage>
        <taxon>Bacteria</taxon>
        <taxon>Bacillati</taxon>
        <taxon>Bacillota</taxon>
        <taxon>Bacilli</taxon>
        <taxon>Bacillales</taxon>
        <taxon>Caryophanaceae</taxon>
        <taxon>Planomicrobium</taxon>
    </lineage>
</organism>
<dbReference type="InterPro" id="IPR003736">
    <property type="entry name" value="PAAI_dom"/>
</dbReference>
<evidence type="ECO:0000313" key="4">
    <source>
        <dbReference type="EMBL" id="PSL24566.1"/>
    </source>
</evidence>
<dbReference type="InterPro" id="IPR029069">
    <property type="entry name" value="HotDog_dom_sf"/>
</dbReference>
<dbReference type="GO" id="GO:0047617">
    <property type="term" value="F:fatty acyl-CoA hydrolase activity"/>
    <property type="evidence" value="ECO:0007669"/>
    <property type="project" value="InterPro"/>
</dbReference>
<dbReference type="Pfam" id="PF03061">
    <property type="entry name" value="4HBT"/>
    <property type="match status" value="1"/>
</dbReference>
<protein>
    <submittedName>
        <fullName evidence="4">Uncharacterized protein (TIGR00369 family)</fullName>
    </submittedName>
</protein>
<comment type="similarity">
    <text evidence="1">Belongs to the thioesterase PaaI family.</text>
</comment>
<evidence type="ECO:0000256" key="2">
    <source>
        <dbReference type="ARBA" id="ARBA00022801"/>
    </source>
</evidence>
<dbReference type="SUPFAM" id="SSF54637">
    <property type="entry name" value="Thioesterase/thiol ester dehydrase-isomerase"/>
    <property type="match status" value="1"/>
</dbReference>
<comment type="caution">
    <text evidence="4">The sequence shown here is derived from an EMBL/GenBank/DDBJ whole genome shotgun (WGS) entry which is preliminary data.</text>
</comment>
<name>A0A2P8FS73_9BACL</name>
<keyword evidence="5" id="KW-1185">Reference proteome</keyword>
<proteinExistence type="inferred from homology"/>
<evidence type="ECO:0000256" key="1">
    <source>
        <dbReference type="ARBA" id="ARBA00008324"/>
    </source>
</evidence>
<dbReference type="InterPro" id="IPR006683">
    <property type="entry name" value="Thioestr_dom"/>
</dbReference>
<dbReference type="NCBIfam" id="TIGR00369">
    <property type="entry name" value="unchar_dom_1"/>
    <property type="match status" value="1"/>
</dbReference>
<feature type="domain" description="Thioesterase" evidence="3">
    <location>
        <begin position="75"/>
        <end position="146"/>
    </location>
</feature>
<gene>
    <name evidence="4" type="ORF">B0H99_12415</name>
</gene>
<reference evidence="4 5" key="1">
    <citation type="submission" date="2018-03" db="EMBL/GenBank/DDBJ databases">
        <title>Genomic Encyclopedia of Type Strains, Phase III (KMG-III): the genomes of soil and plant-associated and newly described type strains.</title>
        <authorList>
            <person name="Whitman W."/>
        </authorList>
    </citation>
    <scope>NUCLEOTIDE SEQUENCE [LARGE SCALE GENOMIC DNA]</scope>
    <source>
        <strain evidence="4 5">CGMCC 1.12259</strain>
    </source>
</reference>
<dbReference type="Gene3D" id="3.10.129.10">
    <property type="entry name" value="Hotdog Thioesterase"/>
    <property type="match status" value="1"/>
</dbReference>
<sequence>MKQLYNKFQKILDKSNEEDLAILSDWIDNFEKKQQGEFTTYLSASLNLKRETTENESIVAIPNTPYIHNNMAIPHGGILALLIDTAMGTLANSLCPTGYGAVTTSLNIHYLSVTDQETIQAKAQIIRHGRHTLVIEGKIVQPDGKHVATATGSFFIVPKTT</sequence>
<dbReference type="InterPro" id="IPR039298">
    <property type="entry name" value="ACOT13"/>
</dbReference>
<dbReference type="PANTHER" id="PTHR21660:SF1">
    <property type="entry name" value="ACYL-COENZYME A THIOESTERASE 13"/>
    <property type="match status" value="1"/>
</dbReference>
<dbReference type="AlphaFoldDB" id="A0A2P8FS73"/>
<dbReference type="OrthoDB" id="2139465at2"/>
<keyword evidence="2" id="KW-0378">Hydrolase</keyword>
<dbReference type="PANTHER" id="PTHR21660">
    <property type="entry name" value="THIOESTERASE SUPERFAMILY MEMBER-RELATED"/>
    <property type="match status" value="1"/>
</dbReference>
<dbReference type="CDD" id="cd03443">
    <property type="entry name" value="PaaI_thioesterase"/>
    <property type="match status" value="1"/>
</dbReference>
<dbReference type="EMBL" id="PYAT01000024">
    <property type="protein sequence ID" value="PSL24566.1"/>
    <property type="molecule type" value="Genomic_DNA"/>
</dbReference>
<accession>A0A2P8FS73</accession>
<dbReference type="RefSeq" id="WP_106534920.1">
    <property type="nucleotide sequence ID" value="NZ_PYAT01000024.1"/>
</dbReference>
<dbReference type="Proteomes" id="UP000242682">
    <property type="component" value="Unassembled WGS sequence"/>
</dbReference>
<evidence type="ECO:0000313" key="5">
    <source>
        <dbReference type="Proteomes" id="UP000242682"/>
    </source>
</evidence>